<name>A0ABU8T3U5_9PSEU</name>
<dbReference type="PRINTS" id="PR00081">
    <property type="entry name" value="GDHRDH"/>
</dbReference>
<keyword evidence="5" id="KW-1185">Reference proteome</keyword>
<dbReference type="PRINTS" id="PR00080">
    <property type="entry name" value="SDRFAMILY"/>
</dbReference>
<accession>A0ABU8T3U5</accession>
<evidence type="ECO:0000256" key="3">
    <source>
        <dbReference type="RuleBase" id="RU000363"/>
    </source>
</evidence>
<dbReference type="CDD" id="cd05233">
    <property type="entry name" value="SDR_c"/>
    <property type="match status" value="1"/>
</dbReference>
<proteinExistence type="inferred from homology"/>
<evidence type="ECO:0000256" key="1">
    <source>
        <dbReference type="ARBA" id="ARBA00006484"/>
    </source>
</evidence>
<dbReference type="InterPro" id="IPR020904">
    <property type="entry name" value="Sc_DH/Rdtase_CS"/>
</dbReference>
<dbReference type="Gene3D" id="3.40.50.720">
    <property type="entry name" value="NAD(P)-binding Rossmann-like Domain"/>
    <property type="match status" value="1"/>
</dbReference>
<dbReference type="PANTHER" id="PTHR44196">
    <property type="entry name" value="DEHYDROGENASE/REDUCTASE SDR FAMILY MEMBER 7B"/>
    <property type="match status" value="1"/>
</dbReference>
<reference evidence="4 5" key="1">
    <citation type="submission" date="2024-03" db="EMBL/GenBank/DDBJ databases">
        <title>Draft genome sequence of Pseudonocardia sp. DW16-2.</title>
        <authorList>
            <person name="Duangmal K."/>
        </authorList>
    </citation>
    <scope>NUCLEOTIDE SEQUENCE [LARGE SCALE GENOMIC DNA]</scope>
    <source>
        <strain evidence="4 5">DW16-2</strain>
    </source>
</reference>
<comment type="caution">
    <text evidence="4">The sequence shown here is derived from an EMBL/GenBank/DDBJ whole genome shotgun (WGS) entry which is preliminary data.</text>
</comment>
<evidence type="ECO:0000313" key="4">
    <source>
        <dbReference type="EMBL" id="MEJ8278298.1"/>
    </source>
</evidence>
<organism evidence="4 5">
    <name type="scientific">Pseudonocardia spirodelae</name>
    <dbReference type="NCBI Taxonomy" id="3133431"/>
    <lineage>
        <taxon>Bacteria</taxon>
        <taxon>Bacillati</taxon>
        <taxon>Actinomycetota</taxon>
        <taxon>Actinomycetes</taxon>
        <taxon>Pseudonocardiales</taxon>
        <taxon>Pseudonocardiaceae</taxon>
        <taxon>Pseudonocardia</taxon>
    </lineage>
</organism>
<dbReference type="RefSeq" id="WP_340286462.1">
    <property type="nucleotide sequence ID" value="NZ_JBBJUP010000003.1"/>
</dbReference>
<dbReference type="InterPro" id="IPR036291">
    <property type="entry name" value="NAD(P)-bd_dom_sf"/>
</dbReference>
<dbReference type="PANTHER" id="PTHR44196:SF1">
    <property type="entry name" value="DEHYDROGENASE_REDUCTASE SDR FAMILY MEMBER 7B"/>
    <property type="match status" value="1"/>
</dbReference>
<dbReference type="PIRSF" id="PIRSF000126">
    <property type="entry name" value="11-beta-HSD1"/>
    <property type="match status" value="1"/>
</dbReference>
<gene>
    <name evidence="4" type="ORF">WJX68_05085</name>
</gene>
<sequence length="248" mass="25948">MVRAVVTGASSGIGAAFAEELGRRGTPVLLVGRDAARLAEVAARVPGGSTLVADLSTDEGVAAVCAELTAGPVSLLVNNAGTGGLGALQDQAPAAIAEQVRVNLTAVAQLTAAALPGMLERGTGGVVFVSSSAVPHPTPHIPVYTATKEGTEALARSLRADVGRRGVRITVVRPGYTRTAFHERQGEDVSAVPEREWVSPQRVARAALDGHDRGRVLVRIPDRRLQNVTNRIVRGVLRRLLRPFGVRM</sequence>
<protein>
    <submittedName>
        <fullName evidence="4">SDR family NAD(P)-dependent oxidoreductase</fullName>
    </submittedName>
</protein>
<dbReference type="PROSITE" id="PS00061">
    <property type="entry name" value="ADH_SHORT"/>
    <property type="match status" value="1"/>
</dbReference>
<dbReference type="Pfam" id="PF00106">
    <property type="entry name" value="adh_short"/>
    <property type="match status" value="1"/>
</dbReference>
<dbReference type="EMBL" id="JBBJUP010000003">
    <property type="protein sequence ID" value="MEJ8278298.1"/>
    <property type="molecule type" value="Genomic_DNA"/>
</dbReference>
<evidence type="ECO:0000313" key="5">
    <source>
        <dbReference type="Proteomes" id="UP001364211"/>
    </source>
</evidence>
<comment type="similarity">
    <text evidence="1 3">Belongs to the short-chain dehydrogenases/reductases (SDR) family.</text>
</comment>
<dbReference type="InterPro" id="IPR002347">
    <property type="entry name" value="SDR_fam"/>
</dbReference>
<keyword evidence="2" id="KW-0560">Oxidoreductase</keyword>
<dbReference type="Proteomes" id="UP001364211">
    <property type="component" value="Unassembled WGS sequence"/>
</dbReference>
<evidence type="ECO:0000256" key="2">
    <source>
        <dbReference type="ARBA" id="ARBA00023002"/>
    </source>
</evidence>
<dbReference type="SUPFAM" id="SSF51735">
    <property type="entry name" value="NAD(P)-binding Rossmann-fold domains"/>
    <property type="match status" value="1"/>
</dbReference>